<dbReference type="EMBL" id="JBHUKQ010000004">
    <property type="protein sequence ID" value="MFD2479602.1"/>
    <property type="molecule type" value="Genomic_DNA"/>
</dbReference>
<reference evidence="2" key="1">
    <citation type="journal article" date="2019" name="Int. J. Syst. Evol. Microbiol.">
        <title>The Global Catalogue of Microorganisms (GCM) 10K type strain sequencing project: providing services to taxonomists for standard genome sequencing and annotation.</title>
        <authorList>
            <consortium name="The Broad Institute Genomics Platform"/>
            <consortium name="The Broad Institute Genome Sequencing Center for Infectious Disease"/>
            <person name="Wu L."/>
            <person name="Ma J."/>
        </authorList>
    </citation>
    <scope>NUCLEOTIDE SEQUENCE [LARGE SCALE GENOMIC DNA]</scope>
    <source>
        <strain evidence="2">CGMCC 4.7638</strain>
    </source>
</reference>
<dbReference type="InterPro" id="IPR025447">
    <property type="entry name" value="DUF4192"/>
</dbReference>
<accession>A0ABW5HSB2</accession>
<comment type="caution">
    <text evidence="1">The sequence shown here is derived from an EMBL/GenBank/DDBJ whole genome shotgun (WGS) entry which is preliminary data.</text>
</comment>
<dbReference type="Proteomes" id="UP001597542">
    <property type="component" value="Unassembled WGS sequence"/>
</dbReference>
<dbReference type="RefSeq" id="WP_344277693.1">
    <property type="nucleotide sequence ID" value="NZ_BAAAHV010000013.1"/>
</dbReference>
<sequence length="514" mass="54860">MPLPNAVAKFLASVPAVCGFYPEESIVVIHMKPREDGRERVGLTMRLDIDHFLADPVKCSEVFAEPLSTQTSGGIVVIAVSKKDTGGTDLPWCEEIETLTASLIAAGHPVRAVYFLPEFREGVRCRCYCPLPDCGGVLPDPTTSPGAVAAAAAGFTVQPSRRSLEDLFAPASEAERAPIETATHQVIAQLEDSPRPIAERLAAFDRAVTSSGEGPLPQDREHIAHLIASFTSPLFRDACVLPASGTEPELERLNVLMHLHRLAPAEFRPRIGTALAAAHCLIGEYLQASMAAQTVQPPTPLADLVADRVSRGTDPFAPGDGFSGYFRSARDCATVMTRTVAAVADPLPRLRSLVTEAAREIEAEHSRFDYWALQARLHRIDSAVTAWANGLRPDSDKELADLIAGMSAPRLREAALVPPSGSDVESAGLALFRHLLQIAPLECARHLAGAVAFGELAKGDVSAARAAAAAIDPPSQLSEAVRLASLVPTIALQTSALTAIARAERDWLERPTTD</sequence>
<organism evidence="1 2">
    <name type="scientific">Amycolatopsis albidoflavus</name>
    <dbReference type="NCBI Taxonomy" id="102226"/>
    <lineage>
        <taxon>Bacteria</taxon>
        <taxon>Bacillati</taxon>
        <taxon>Actinomycetota</taxon>
        <taxon>Actinomycetes</taxon>
        <taxon>Pseudonocardiales</taxon>
        <taxon>Pseudonocardiaceae</taxon>
        <taxon>Amycolatopsis</taxon>
    </lineage>
</organism>
<evidence type="ECO:0000313" key="2">
    <source>
        <dbReference type="Proteomes" id="UP001597542"/>
    </source>
</evidence>
<protein>
    <submittedName>
        <fullName evidence="1">DUF4192 domain-containing protein</fullName>
    </submittedName>
</protein>
<keyword evidence="2" id="KW-1185">Reference proteome</keyword>
<proteinExistence type="predicted"/>
<dbReference type="Pfam" id="PF13830">
    <property type="entry name" value="DUF4192"/>
    <property type="match status" value="1"/>
</dbReference>
<name>A0ABW5HSB2_9PSEU</name>
<evidence type="ECO:0000313" key="1">
    <source>
        <dbReference type="EMBL" id="MFD2479602.1"/>
    </source>
</evidence>
<gene>
    <name evidence="1" type="ORF">ACFSUT_04895</name>
</gene>